<comment type="similarity">
    <text evidence="1">Belongs to the short-chain dehydrogenases/reductases (SDR) family.</text>
</comment>
<reference evidence="4 5" key="1">
    <citation type="submission" date="2017-06" db="EMBL/GenBank/DDBJ databases">
        <authorList>
            <person name="Kim H.J."/>
            <person name="Triplett B.A."/>
        </authorList>
    </citation>
    <scope>NUCLEOTIDE SEQUENCE [LARGE SCALE GENOMIC DNA]</scope>
    <source>
        <strain evidence="4 5">B29T1</strain>
    </source>
</reference>
<organism evidence="4 5">
    <name type="scientific">Arboricoccus pini</name>
    <dbReference type="NCBI Taxonomy" id="1963835"/>
    <lineage>
        <taxon>Bacteria</taxon>
        <taxon>Pseudomonadati</taxon>
        <taxon>Pseudomonadota</taxon>
        <taxon>Alphaproteobacteria</taxon>
        <taxon>Geminicoccales</taxon>
        <taxon>Geminicoccaceae</taxon>
        <taxon>Arboricoccus</taxon>
    </lineage>
</organism>
<dbReference type="Proteomes" id="UP000197065">
    <property type="component" value="Unassembled WGS sequence"/>
</dbReference>
<proteinExistence type="inferred from homology"/>
<dbReference type="SUPFAM" id="SSF53639">
    <property type="entry name" value="AraD/HMP-PK domain-like"/>
    <property type="match status" value="1"/>
</dbReference>
<sequence>MAEAQLLQNKWDDAKAASLRPEELLLYRSNLLGSDKRITNYGGGNTSSKIRMPDPLTGEEVTVLWVKGSGGDIGSMKLDGFSTLYMDKLLSLQKLYRGPEQEDPMVALYNHCTFNLNPRATSIDTPLHGLIDRPHVDHVHPDAVIAIAASADSKALTREIWGDEIGWVPWRRPGFELGLWLKRFVEENPRAKGCVLEAHGLFTWGDTQKECYETTIGTINKAIAWLGRQSEGKVIFGGERVAAASPEKRAAVAAGLMPAIRGLISKDKPKLGHFDDQPAVLEFVGSADLDRLAPLGTSCPDHFLRTKIRPLVLPFDPQKDEVADLIARLEPLVAGYREDYAAYYARCKHADSPAMRDPNPVVYLIPGIGMITFAGDRATARISAEFYVNAINVMRGADTVSTYRGLPEQEAFDIEYWLLEEAKLARLPRQKALAGKVALITGGAGGIGTATARRLMGEGACAVICDIDKEALAEAEAELAREFGKDVVRGLWVDVTKEEAVASLFAEAARAFGGLDICVSNAGIASAAPIEETTLALWQRNMDILSTGYFLISREAFRLMKAQGIGGSIVFVASKNALVASAGASAYCTAKASEVQLARCLALEGAPHQIRANVVNPDAVLRGSRIWKGEWGTARAASYKTDSDGLEEVYRERSLLKLSVYPEDIAEGIAFFASSISAKSTGNVLNVDAGHAPSFTR</sequence>
<evidence type="ECO:0000313" key="4">
    <source>
        <dbReference type="EMBL" id="SNB77402.1"/>
    </source>
</evidence>
<dbReference type="AlphaFoldDB" id="A0A212RXS1"/>
<gene>
    <name evidence="4" type="ORF">SAMN07250955_11674</name>
</gene>
<dbReference type="Pfam" id="PF00596">
    <property type="entry name" value="Aldolase_II"/>
    <property type="match status" value="1"/>
</dbReference>
<dbReference type="Gene3D" id="3.40.225.10">
    <property type="entry name" value="Class II aldolase/adducin N-terminal domain"/>
    <property type="match status" value="1"/>
</dbReference>
<dbReference type="NCBIfam" id="TIGR02632">
    <property type="entry name" value="RhaD_aldol-ADH"/>
    <property type="match status" value="1"/>
</dbReference>
<feature type="domain" description="Class II aldolase/adducin N-terminal" evidence="3">
    <location>
        <begin position="24"/>
        <end position="226"/>
    </location>
</feature>
<dbReference type="SUPFAM" id="SSF51735">
    <property type="entry name" value="NAD(P)-binding Rossmann-fold domains"/>
    <property type="match status" value="1"/>
</dbReference>
<dbReference type="PANTHER" id="PTHR43669">
    <property type="entry name" value="5-KETO-D-GLUCONATE 5-REDUCTASE"/>
    <property type="match status" value="1"/>
</dbReference>
<dbReference type="InterPro" id="IPR036291">
    <property type="entry name" value="NAD(P)-bd_dom_sf"/>
</dbReference>
<dbReference type="SMART" id="SM01007">
    <property type="entry name" value="Aldolase_II"/>
    <property type="match status" value="1"/>
</dbReference>
<dbReference type="Gene3D" id="3.40.50.720">
    <property type="entry name" value="NAD(P)-binding Rossmann-like Domain"/>
    <property type="match status" value="1"/>
</dbReference>
<evidence type="ECO:0000313" key="5">
    <source>
        <dbReference type="Proteomes" id="UP000197065"/>
    </source>
</evidence>
<dbReference type="InterPro" id="IPR002347">
    <property type="entry name" value="SDR_fam"/>
</dbReference>
<protein>
    <submittedName>
        <fullName evidence="4">Rhamnulose-1-phosphate aldolase/alcohol dehydrogenase</fullName>
    </submittedName>
</protein>
<dbReference type="NCBIfam" id="NF006189">
    <property type="entry name" value="PRK08324.1-3"/>
    <property type="match status" value="1"/>
</dbReference>
<keyword evidence="5" id="KW-1185">Reference proteome</keyword>
<name>A0A212RXS1_9PROT</name>
<evidence type="ECO:0000256" key="1">
    <source>
        <dbReference type="ARBA" id="ARBA00006484"/>
    </source>
</evidence>
<dbReference type="InterPro" id="IPR001303">
    <property type="entry name" value="Aldolase_II/adducin_N"/>
</dbReference>
<dbReference type="GO" id="GO:0016491">
    <property type="term" value="F:oxidoreductase activity"/>
    <property type="evidence" value="ECO:0007669"/>
    <property type="project" value="UniProtKB-KW"/>
</dbReference>
<evidence type="ECO:0000259" key="3">
    <source>
        <dbReference type="SMART" id="SM01007"/>
    </source>
</evidence>
<dbReference type="FunFam" id="3.40.50.720:FF:000084">
    <property type="entry name" value="Short-chain dehydrogenase reductase"/>
    <property type="match status" value="1"/>
</dbReference>
<dbReference type="RefSeq" id="WP_088562731.1">
    <property type="nucleotide sequence ID" value="NZ_FYEH01000016.1"/>
</dbReference>
<dbReference type="InterPro" id="IPR036409">
    <property type="entry name" value="Aldolase_II/adducin_N_sf"/>
</dbReference>
<keyword evidence="2" id="KW-0560">Oxidoreductase</keyword>
<accession>A0A212RXS1</accession>
<dbReference type="OrthoDB" id="9774430at2"/>
<dbReference type="Pfam" id="PF00106">
    <property type="entry name" value="adh_short"/>
    <property type="match status" value="1"/>
</dbReference>
<dbReference type="PANTHER" id="PTHR43669:SF8">
    <property type="entry name" value="SHORT-CHAIN TYPE DEHYDROGENASE_REDUCTASE-RELATED"/>
    <property type="match status" value="1"/>
</dbReference>
<dbReference type="PRINTS" id="PR00081">
    <property type="entry name" value="GDHRDH"/>
</dbReference>
<dbReference type="EMBL" id="FYEH01000016">
    <property type="protein sequence ID" value="SNB77402.1"/>
    <property type="molecule type" value="Genomic_DNA"/>
</dbReference>
<evidence type="ECO:0000256" key="2">
    <source>
        <dbReference type="ARBA" id="ARBA00023002"/>
    </source>
</evidence>
<dbReference type="InterPro" id="IPR013454">
    <property type="entry name" value="Bifunc_RhaD/ADH"/>
</dbReference>